<dbReference type="GO" id="GO:0015293">
    <property type="term" value="F:symporter activity"/>
    <property type="evidence" value="ECO:0007669"/>
    <property type="project" value="UniProtKB-UniRule"/>
</dbReference>
<keyword evidence="3 12" id="KW-0813">Transport</keyword>
<evidence type="ECO:0000256" key="4">
    <source>
        <dbReference type="ARBA" id="ARBA00022475"/>
    </source>
</evidence>
<keyword evidence="9 12" id="KW-1133">Transmembrane helix</keyword>
<organism evidence="15 16">
    <name type="scientific">Candidatus Accumulibacter meliphilus</name>
    <dbReference type="NCBI Taxonomy" id="2211374"/>
    <lineage>
        <taxon>Bacteria</taxon>
        <taxon>Pseudomonadati</taxon>
        <taxon>Pseudomonadota</taxon>
        <taxon>Betaproteobacteria</taxon>
        <taxon>Candidatus Accumulibacter</taxon>
    </lineage>
</organism>
<feature type="transmembrane region" description="Helical" evidence="12">
    <location>
        <begin position="105"/>
        <end position="126"/>
    </location>
</feature>
<proteinExistence type="inferred from homology"/>
<keyword evidence="7 12" id="KW-0769">Symport</keyword>
<evidence type="ECO:0000256" key="1">
    <source>
        <dbReference type="ARBA" id="ARBA00004141"/>
    </source>
</evidence>
<comment type="similarity">
    <text evidence="2 12">Belongs to the HAK/KUP transporter (TC 2.A.72) family.</text>
</comment>
<feature type="transmembrane region" description="Helical" evidence="12">
    <location>
        <begin position="55"/>
        <end position="75"/>
    </location>
</feature>
<evidence type="ECO:0000256" key="3">
    <source>
        <dbReference type="ARBA" id="ARBA00022448"/>
    </source>
</evidence>
<keyword evidence="4 12" id="KW-1003">Cell membrane</keyword>
<dbReference type="EMBL" id="QPGA01000024">
    <property type="protein sequence ID" value="RDE50221.1"/>
    <property type="molecule type" value="Genomic_DNA"/>
</dbReference>
<evidence type="ECO:0000259" key="13">
    <source>
        <dbReference type="Pfam" id="PF02705"/>
    </source>
</evidence>
<feature type="domain" description="K+ potassium transporter integral membrane" evidence="13">
    <location>
        <begin position="18"/>
        <end position="471"/>
    </location>
</feature>
<accession>A0A369XJB0</accession>
<gene>
    <name evidence="12" type="primary">kup</name>
    <name evidence="15" type="ORF">DVS81_12690</name>
</gene>
<reference evidence="15 16" key="1">
    <citation type="submission" date="2018-05" db="EMBL/GenBank/DDBJ databases">
        <title>Integrated omic analyses show evidence that a Ca. Accumulibacter phosphatis strain performs denitrification under micro-aerobic conditions.</title>
        <authorList>
            <person name="Camejo P.Y."/>
            <person name="Katherine M.D."/>
            <person name="Daniel N.R."/>
        </authorList>
    </citation>
    <scope>NUCLEOTIDE SEQUENCE [LARGE SCALE GENOMIC DNA]</scope>
    <source>
        <strain evidence="15">UW-LDO-IC</strain>
    </source>
</reference>
<evidence type="ECO:0000313" key="15">
    <source>
        <dbReference type="EMBL" id="RDE50221.1"/>
    </source>
</evidence>
<keyword evidence="5 12" id="KW-0633">Potassium transport</keyword>
<feature type="transmembrane region" description="Helical" evidence="12">
    <location>
        <begin position="431"/>
        <end position="448"/>
    </location>
</feature>
<comment type="function">
    <text evidence="12">Transport of potassium into the cell. Likely operates as a K(+):H(+) symporter.</text>
</comment>
<evidence type="ECO:0000256" key="8">
    <source>
        <dbReference type="ARBA" id="ARBA00022958"/>
    </source>
</evidence>
<dbReference type="GO" id="GO:0005886">
    <property type="term" value="C:plasma membrane"/>
    <property type="evidence" value="ECO:0007669"/>
    <property type="project" value="UniProtKB-SubCell"/>
</dbReference>
<dbReference type="InterPro" id="IPR003855">
    <property type="entry name" value="K+_transporter"/>
</dbReference>
<feature type="transmembrane region" description="Helical" evidence="12">
    <location>
        <begin position="12"/>
        <end position="35"/>
    </location>
</feature>
<feature type="domain" description="K+ potassium transporter C-terminal" evidence="14">
    <location>
        <begin position="483"/>
        <end position="633"/>
    </location>
</feature>
<evidence type="ECO:0000313" key="16">
    <source>
        <dbReference type="Proteomes" id="UP000253831"/>
    </source>
</evidence>
<dbReference type="Pfam" id="PF02705">
    <property type="entry name" value="K_trans"/>
    <property type="match status" value="1"/>
</dbReference>
<keyword evidence="6 12" id="KW-0812">Transmembrane</keyword>
<feature type="transmembrane region" description="Helical" evidence="12">
    <location>
        <begin position="171"/>
        <end position="196"/>
    </location>
</feature>
<evidence type="ECO:0000256" key="12">
    <source>
        <dbReference type="HAMAP-Rule" id="MF_01522"/>
    </source>
</evidence>
<evidence type="ECO:0000256" key="11">
    <source>
        <dbReference type="ARBA" id="ARBA00023136"/>
    </source>
</evidence>
<comment type="catalytic activity">
    <reaction evidence="12">
        <text>K(+)(in) + H(+)(in) = K(+)(out) + H(+)(out)</text>
        <dbReference type="Rhea" id="RHEA:28490"/>
        <dbReference type="ChEBI" id="CHEBI:15378"/>
        <dbReference type="ChEBI" id="CHEBI:29103"/>
    </reaction>
</comment>
<evidence type="ECO:0000256" key="9">
    <source>
        <dbReference type="ARBA" id="ARBA00022989"/>
    </source>
</evidence>
<dbReference type="InterPro" id="IPR053952">
    <property type="entry name" value="K_trans_C"/>
</dbReference>
<keyword evidence="8 12" id="KW-0630">Potassium</keyword>
<feature type="transmembrane region" description="Helical" evidence="12">
    <location>
        <begin position="371"/>
        <end position="394"/>
    </location>
</feature>
<feature type="transmembrane region" description="Helical" evidence="12">
    <location>
        <begin position="146"/>
        <end position="164"/>
    </location>
</feature>
<feature type="transmembrane region" description="Helical" evidence="12">
    <location>
        <begin position="406"/>
        <end position="425"/>
    </location>
</feature>
<sequence>MSAENVTHGDSPGLAGTALAAMGVVFGDIGTSPLYTMKEVFGGHHPLPIDSDSVLGILSLVFWALTITVSLKYVLFIMRADNKGEGGIMALTALALRTANASPRVLWMLSALGIFGAALFYGDAVITPAMSVLAAVEGLEVVAPQLEAYVLPITVVILVLLFVFQRHGTAAVGALFGPLMLFWFATLGALGLWNVIQHPHVLLAINPWYALSFIVEHQGLAFLALGSVVLAITGGEALYADMGHFGRRSIKWAWFACVFPLLYLNYLGQGALILADPTAVENPFFLMAPSELLRVPLVLLATVATVIASQAVISGAFSLTSQAMQLGYCPRIRVKFTSEREKGQIYVPNINWLLLAAVIVVVLGFRSSSNLASAYGIAVTLTMMIDTLLAFVVVRALWHWSWPRAALFLVFFVVVDIAFFSANVIKILDGGWFPLALGLSVFLLLSTWKLGRRLLYEKLEQDTIPLNSFITSLEAGGPHRVDGTGVFLTANPDGVPRALLHNLYHNKVLHQRVVLLHVDVEDVPRVAEPERVRVEVFPAGFYRVFVRYGFKDEADLPQALELCAGHGLSFEMMETSFFLGRETIVTIPIARRSRMALWRQVLYTWMFRNADPATAFFKIPPNRVVELGAQVELS</sequence>
<comment type="subcellular location">
    <subcellularLocation>
        <location evidence="12">Cell membrane</location>
        <topology evidence="12">Multi-pass membrane protein</topology>
    </subcellularLocation>
    <subcellularLocation>
        <location evidence="1">Membrane</location>
        <topology evidence="1">Multi-pass membrane protein</topology>
    </subcellularLocation>
</comment>
<evidence type="ECO:0000256" key="5">
    <source>
        <dbReference type="ARBA" id="ARBA00022538"/>
    </source>
</evidence>
<dbReference type="PANTHER" id="PTHR30540">
    <property type="entry name" value="OSMOTIC STRESS POTASSIUM TRANSPORTER"/>
    <property type="match status" value="1"/>
</dbReference>
<dbReference type="AlphaFoldDB" id="A0A369XJB0"/>
<evidence type="ECO:0000256" key="6">
    <source>
        <dbReference type="ARBA" id="ARBA00022692"/>
    </source>
</evidence>
<dbReference type="HAMAP" id="MF_01522">
    <property type="entry name" value="Kup"/>
    <property type="match status" value="1"/>
</dbReference>
<dbReference type="Proteomes" id="UP000253831">
    <property type="component" value="Unassembled WGS sequence"/>
</dbReference>
<feature type="transmembrane region" description="Helical" evidence="12">
    <location>
        <begin position="295"/>
        <end position="324"/>
    </location>
</feature>
<dbReference type="PANTHER" id="PTHR30540:SF79">
    <property type="entry name" value="LOW AFFINITY POTASSIUM TRANSPORT SYSTEM PROTEIN KUP"/>
    <property type="match status" value="1"/>
</dbReference>
<evidence type="ECO:0000256" key="10">
    <source>
        <dbReference type="ARBA" id="ARBA00023065"/>
    </source>
</evidence>
<feature type="transmembrane region" description="Helical" evidence="12">
    <location>
        <begin position="252"/>
        <end position="275"/>
    </location>
</feature>
<dbReference type="InterPro" id="IPR053951">
    <property type="entry name" value="K_trans_N"/>
</dbReference>
<dbReference type="Pfam" id="PF22776">
    <property type="entry name" value="K_trans_C"/>
    <property type="match status" value="1"/>
</dbReference>
<name>A0A369XJB0_9PROT</name>
<evidence type="ECO:0000256" key="7">
    <source>
        <dbReference type="ARBA" id="ARBA00022847"/>
    </source>
</evidence>
<evidence type="ECO:0000256" key="2">
    <source>
        <dbReference type="ARBA" id="ARBA00007019"/>
    </source>
</evidence>
<evidence type="ECO:0000259" key="14">
    <source>
        <dbReference type="Pfam" id="PF22776"/>
    </source>
</evidence>
<dbReference type="InterPro" id="IPR023051">
    <property type="entry name" value="Kup"/>
</dbReference>
<dbReference type="GO" id="GO:0015079">
    <property type="term" value="F:potassium ion transmembrane transporter activity"/>
    <property type="evidence" value="ECO:0007669"/>
    <property type="project" value="UniProtKB-UniRule"/>
</dbReference>
<feature type="transmembrane region" description="Helical" evidence="12">
    <location>
        <begin position="345"/>
        <end position="365"/>
    </location>
</feature>
<keyword evidence="10 12" id="KW-0406">Ion transport</keyword>
<protein>
    <recommendedName>
        <fullName evidence="12">Probable potassium transport system protein Kup</fullName>
    </recommendedName>
</protein>
<comment type="caution">
    <text evidence="15">The sequence shown here is derived from an EMBL/GenBank/DDBJ whole genome shotgun (WGS) entry which is preliminary data.</text>
</comment>
<feature type="transmembrane region" description="Helical" evidence="12">
    <location>
        <begin position="208"/>
        <end position="232"/>
    </location>
</feature>
<keyword evidence="11 12" id="KW-0472">Membrane</keyword>